<reference evidence="2 3" key="2">
    <citation type="journal article" date="2015" name="Syst. Appl. Microbiol.">
        <title>Nitrincola nitratireducens sp. nov. isolated from a haloalkaline crater lake.</title>
        <authorList>
            <person name="Singh A."/>
            <person name="Vaidya B."/>
            <person name="Tanuku N.R."/>
            <person name="Pinnaka A.K."/>
        </authorList>
    </citation>
    <scope>NUCLEOTIDE SEQUENCE [LARGE SCALE GENOMIC DNA]</scope>
    <source>
        <strain evidence="2 3">AK23</strain>
    </source>
</reference>
<comment type="caution">
    <text evidence="2">The sequence shown here is derived from an EMBL/GenBank/DDBJ whole genome shotgun (WGS) entry which is preliminary data.</text>
</comment>
<keyword evidence="3" id="KW-1185">Reference proteome</keyword>
<name>W9VAJ4_9GAMM</name>
<dbReference type="InterPro" id="IPR037107">
    <property type="entry name" value="Put_OMP_sf"/>
</dbReference>
<dbReference type="Pfam" id="PF09982">
    <property type="entry name" value="LpxR"/>
    <property type="match status" value="1"/>
</dbReference>
<dbReference type="AlphaFoldDB" id="W9VAJ4"/>
<sequence>MFRTISDQRFTSITCALLCALLAITPALNAEETDEVFDINDLTEPVVLPDNAPEIRQSWTLNLYFENDLFNNTDQQYTNGVRVSWISPDILSFVDDAQLPIWIRRVNTYLTPFDPVPFDQQQAVSRRLIFSLGQKMFTPENRLLTEVDPNDRPYAGWLYAGMGYHTRSQHKMNSFEVNLGVVGPAALAKEAQDLVHDLRGFDRFDGWDNQLKNEPGIQLVYEHKNRIARTSLFPGMEFDAIVHAGGSLGNVATYVNTGGQIRLGKNLPSDLGTSALRAGGDSSVPGFGDPRFDNQWSVHGFMSLDGRFVVRDIFLDGNTWRDSHSVDKRHTFAEASFGLAGTYERWKLSYARVYRTKQFRTQRNSHNFGSIALSYSL</sequence>
<feature type="chain" id="PRO_5004930099" description="Outer membrane protein/protective antigen OMA87" evidence="1">
    <location>
        <begin position="31"/>
        <end position="377"/>
    </location>
</feature>
<gene>
    <name evidence="2" type="ORF">D791_00425</name>
</gene>
<accession>W9VAJ4</accession>
<dbReference type="STRING" id="1229521.D791_00425"/>
<reference evidence="3" key="1">
    <citation type="submission" date="2012-11" db="EMBL/GenBank/DDBJ databases">
        <authorList>
            <person name="Singh A."/>
            <person name="Pinnaka A.K."/>
            <person name="Vaidya B."/>
        </authorList>
    </citation>
    <scope>NUCLEOTIDE SEQUENCE [LARGE SCALE GENOMIC DNA]</scope>
    <source>
        <strain evidence="3">AK23</strain>
    </source>
</reference>
<dbReference type="Proteomes" id="UP000019464">
    <property type="component" value="Unassembled WGS sequence"/>
</dbReference>
<evidence type="ECO:0000256" key="1">
    <source>
        <dbReference type="SAM" id="SignalP"/>
    </source>
</evidence>
<dbReference type="Gene3D" id="2.40.128.140">
    <property type="entry name" value="Outer membrane protein"/>
    <property type="match status" value="1"/>
</dbReference>
<proteinExistence type="predicted"/>
<protein>
    <recommendedName>
        <fullName evidence="4">Outer membrane protein/protective antigen OMA87</fullName>
    </recommendedName>
</protein>
<dbReference type="EMBL" id="AONB01000001">
    <property type="protein sequence ID" value="EXJ13077.1"/>
    <property type="molecule type" value="Genomic_DNA"/>
</dbReference>
<evidence type="ECO:0000313" key="3">
    <source>
        <dbReference type="Proteomes" id="UP000019464"/>
    </source>
</evidence>
<dbReference type="InterPro" id="IPR018707">
    <property type="entry name" value="LpxR"/>
</dbReference>
<dbReference type="PATRIC" id="fig|1229521.3.peg.434"/>
<keyword evidence="1" id="KW-0732">Signal</keyword>
<evidence type="ECO:0008006" key="4">
    <source>
        <dbReference type="Google" id="ProtNLM"/>
    </source>
</evidence>
<evidence type="ECO:0000313" key="2">
    <source>
        <dbReference type="EMBL" id="EXJ13077.1"/>
    </source>
</evidence>
<feature type="signal peptide" evidence="1">
    <location>
        <begin position="1"/>
        <end position="30"/>
    </location>
</feature>
<dbReference type="RefSeq" id="WP_237748473.1">
    <property type="nucleotide sequence ID" value="NZ_AONB01000001.1"/>
</dbReference>
<organism evidence="2 3">
    <name type="scientific">Nitrincola nitratireducens</name>
    <dbReference type="NCBI Taxonomy" id="1229521"/>
    <lineage>
        <taxon>Bacteria</taxon>
        <taxon>Pseudomonadati</taxon>
        <taxon>Pseudomonadota</taxon>
        <taxon>Gammaproteobacteria</taxon>
        <taxon>Oceanospirillales</taxon>
        <taxon>Oceanospirillaceae</taxon>
        <taxon>Nitrincola</taxon>
    </lineage>
</organism>